<name>A0ABY1C3K7_9FIRM</name>
<proteinExistence type="predicted"/>
<keyword evidence="2" id="KW-1185">Reference proteome</keyword>
<dbReference type="EMBL" id="LT630003">
    <property type="protein sequence ID" value="SET61164.1"/>
    <property type="molecule type" value="Genomic_DNA"/>
</dbReference>
<reference evidence="1 2" key="1">
    <citation type="submission" date="2016-10" db="EMBL/GenBank/DDBJ databases">
        <authorList>
            <person name="Varghese N."/>
            <person name="Submissions S."/>
        </authorList>
    </citation>
    <scope>NUCLEOTIDE SEQUENCE [LARGE SCALE GENOMIC DNA]</scope>
    <source>
        <strain evidence="1 2">ATCC 19403</strain>
    </source>
</reference>
<protein>
    <submittedName>
        <fullName evidence="1">Uncharacterized protein</fullName>
    </submittedName>
</protein>
<evidence type="ECO:0000313" key="2">
    <source>
        <dbReference type="Proteomes" id="UP000198970"/>
    </source>
</evidence>
<accession>A0ABY1C3K7</accession>
<gene>
    <name evidence="1" type="ORF">SAMN02745906_0668</name>
</gene>
<organism evidence="1 2">
    <name type="scientific">Lacrimispora sphenoides JCM 1415</name>
    <dbReference type="NCBI Taxonomy" id="1297793"/>
    <lineage>
        <taxon>Bacteria</taxon>
        <taxon>Bacillati</taxon>
        <taxon>Bacillota</taxon>
        <taxon>Clostridia</taxon>
        <taxon>Lachnospirales</taxon>
        <taxon>Lachnospiraceae</taxon>
        <taxon>Lacrimispora</taxon>
    </lineage>
</organism>
<dbReference type="Proteomes" id="UP000198970">
    <property type="component" value="Chromosome I"/>
</dbReference>
<evidence type="ECO:0000313" key="1">
    <source>
        <dbReference type="EMBL" id="SET61164.1"/>
    </source>
</evidence>
<sequence length="30" mass="3434">MIWDICKTPGIVKVIPAILLHKEKKLLEFG</sequence>